<evidence type="ECO:0000313" key="2">
    <source>
        <dbReference type="Proteomes" id="UP000070657"/>
    </source>
</evidence>
<accession>A0A133UEF2</accession>
<protein>
    <submittedName>
        <fullName evidence="1">Uncharacterized protein</fullName>
    </submittedName>
</protein>
<comment type="caution">
    <text evidence="1">The sequence shown here is derived from an EMBL/GenBank/DDBJ whole genome shotgun (WGS) entry which is preliminary data.</text>
</comment>
<keyword evidence="2" id="KW-1185">Reference proteome</keyword>
<proteinExistence type="predicted"/>
<dbReference type="AlphaFoldDB" id="A0A133UEF2"/>
<organism evidence="1 2">
    <name type="scientific">candidate division MSBL1 archaeon SCGC-AAA259E22</name>
    <dbReference type="NCBI Taxonomy" id="1698265"/>
    <lineage>
        <taxon>Archaea</taxon>
        <taxon>Methanobacteriati</taxon>
        <taxon>Methanobacteriota</taxon>
        <taxon>candidate division MSBL1</taxon>
    </lineage>
</organism>
<name>A0A133UEF2_9EURY</name>
<sequence length="65" mass="7921">MKNVRRELFELSNKLETVPKFVYNDKYHNVSKHLREMKSDLEDRMFEEHPDKADENVFYGVSKEE</sequence>
<reference evidence="1 2" key="1">
    <citation type="journal article" date="2016" name="Sci. Rep.">
        <title>Metabolic traits of an uncultured archaeal lineage -MSBL1- from brine pools of the Red Sea.</title>
        <authorList>
            <person name="Mwirichia R."/>
            <person name="Alam I."/>
            <person name="Rashid M."/>
            <person name="Vinu M."/>
            <person name="Ba-Alawi W."/>
            <person name="Anthony Kamau A."/>
            <person name="Kamanda Ngugi D."/>
            <person name="Goker M."/>
            <person name="Klenk H.P."/>
            <person name="Bajic V."/>
            <person name="Stingl U."/>
        </authorList>
    </citation>
    <scope>NUCLEOTIDE SEQUENCE [LARGE SCALE GENOMIC DNA]</scope>
    <source>
        <strain evidence="1">SCGC-AAA259E22</strain>
    </source>
</reference>
<dbReference type="Proteomes" id="UP000070657">
    <property type="component" value="Unassembled WGS sequence"/>
</dbReference>
<gene>
    <name evidence="1" type="ORF">AKJ66_03970</name>
</gene>
<dbReference type="EMBL" id="LHXP01000059">
    <property type="protein sequence ID" value="KXA92555.1"/>
    <property type="molecule type" value="Genomic_DNA"/>
</dbReference>
<evidence type="ECO:0000313" key="1">
    <source>
        <dbReference type="EMBL" id="KXA92555.1"/>
    </source>
</evidence>